<dbReference type="PANTHER" id="PTHR43109">
    <property type="entry name" value="NUCLEOSIDE DIPHOSPHATE KINASE 7"/>
    <property type="match status" value="1"/>
</dbReference>
<evidence type="ECO:0000256" key="4">
    <source>
        <dbReference type="ARBA" id="ARBA00022490"/>
    </source>
</evidence>
<dbReference type="InterPro" id="IPR034907">
    <property type="entry name" value="NDK-like_dom"/>
</dbReference>
<organism evidence="10 11">
    <name type="scientific">Catenaria anguillulae PL171</name>
    <dbReference type="NCBI Taxonomy" id="765915"/>
    <lineage>
        <taxon>Eukaryota</taxon>
        <taxon>Fungi</taxon>
        <taxon>Fungi incertae sedis</taxon>
        <taxon>Blastocladiomycota</taxon>
        <taxon>Blastocladiomycetes</taxon>
        <taxon>Blastocladiales</taxon>
        <taxon>Catenariaceae</taxon>
        <taxon>Catenaria</taxon>
    </lineage>
</organism>
<comment type="subcellular location">
    <subcellularLocation>
        <location evidence="1">Cell projection</location>
        <location evidence="1">Cilium</location>
    </subcellularLocation>
    <subcellularLocation>
        <location evidence="2">Cytoplasm</location>
        <location evidence="2">Cytoskeleton</location>
    </subcellularLocation>
</comment>
<dbReference type="PANTHER" id="PTHR43109:SF2">
    <property type="entry name" value="NUCLEOSIDE DIPHOSPHATE KINASE 7"/>
    <property type="match status" value="1"/>
</dbReference>
<dbReference type="InterPro" id="IPR057579">
    <property type="entry name" value="DM10_NDK7"/>
</dbReference>
<evidence type="ECO:0000256" key="1">
    <source>
        <dbReference type="ARBA" id="ARBA00004138"/>
    </source>
</evidence>
<evidence type="ECO:0000256" key="8">
    <source>
        <dbReference type="SAM" id="MobiDB-lite"/>
    </source>
</evidence>
<evidence type="ECO:0000256" key="6">
    <source>
        <dbReference type="ARBA" id="ARBA00023273"/>
    </source>
</evidence>
<dbReference type="Proteomes" id="UP000193411">
    <property type="component" value="Unassembled WGS sequence"/>
</dbReference>
<dbReference type="PROSITE" id="PS51336">
    <property type="entry name" value="DM10"/>
    <property type="match status" value="1"/>
</dbReference>
<keyword evidence="6" id="KW-0966">Cell projection</keyword>
<dbReference type="InterPro" id="IPR036850">
    <property type="entry name" value="NDK-like_dom_sf"/>
</dbReference>
<feature type="compositionally biased region" description="Low complexity" evidence="8">
    <location>
        <begin position="18"/>
        <end position="44"/>
    </location>
</feature>
<dbReference type="SMART" id="SM00676">
    <property type="entry name" value="DM10"/>
    <property type="match status" value="1"/>
</dbReference>
<evidence type="ECO:0000259" key="9">
    <source>
        <dbReference type="PROSITE" id="PS51336"/>
    </source>
</evidence>
<evidence type="ECO:0000313" key="11">
    <source>
        <dbReference type="Proteomes" id="UP000193411"/>
    </source>
</evidence>
<keyword evidence="4" id="KW-0963">Cytoplasm</keyword>
<dbReference type="Pfam" id="PF25364">
    <property type="entry name" value="PH_NDK7_N"/>
    <property type="match status" value="1"/>
</dbReference>
<feature type="compositionally biased region" description="Polar residues" evidence="8">
    <location>
        <begin position="53"/>
        <end position="72"/>
    </location>
</feature>
<reference evidence="10 11" key="1">
    <citation type="submission" date="2016-07" db="EMBL/GenBank/DDBJ databases">
        <title>Pervasive Adenine N6-methylation of Active Genes in Fungi.</title>
        <authorList>
            <consortium name="DOE Joint Genome Institute"/>
            <person name="Mondo S.J."/>
            <person name="Dannebaum R.O."/>
            <person name="Kuo R.C."/>
            <person name="Labutti K."/>
            <person name="Haridas S."/>
            <person name="Kuo A."/>
            <person name="Salamov A."/>
            <person name="Ahrendt S.R."/>
            <person name="Lipzen A."/>
            <person name="Sullivan W."/>
            <person name="Andreopoulos W.B."/>
            <person name="Clum A."/>
            <person name="Lindquist E."/>
            <person name="Daum C."/>
            <person name="Ramamoorthy G.K."/>
            <person name="Gryganskyi A."/>
            <person name="Culley D."/>
            <person name="Magnuson J.K."/>
            <person name="James T.Y."/>
            <person name="O'Malley M.A."/>
            <person name="Stajich J.E."/>
            <person name="Spatafora J.W."/>
            <person name="Visel A."/>
            <person name="Grigoriev I.V."/>
        </authorList>
    </citation>
    <scope>NUCLEOTIDE SEQUENCE [LARGE SCALE GENOMIC DNA]</scope>
    <source>
        <strain evidence="10 11">PL171</strain>
    </source>
</reference>
<dbReference type="STRING" id="765915.A0A1Y2HAV4"/>
<comment type="similarity">
    <text evidence="7">Belongs to the NDK family.</text>
</comment>
<dbReference type="EMBL" id="MCFL01000067">
    <property type="protein sequence ID" value="ORZ31051.1"/>
    <property type="molecule type" value="Genomic_DNA"/>
</dbReference>
<dbReference type="Pfam" id="PF00334">
    <property type="entry name" value="NDK"/>
    <property type="match status" value="1"/>
</dbReference>
<dbReference type="Gene3D" id="3.30.70.141">
    <property type="entry name" value="Nucleoside diphosphate kinase-like domain"/>
    <property type="match status" value="1"/>
</dbReference>
<evidence type="ECO:0000256" key="5">
    <source>
        <dbReference type="ARBA" id="ARBA00023212"/>
    </source>
</evidence>
<dbReference type="PROSITE" id="PS51374">
    <property type="entry name" value="NDPK_LIKE"/>
    <property type="match status" value="1"/>
</dbReference>
<feature type="region of interest" description="Disordered" evidence="8">
    <location>
        <begin position="18"/>
        <end position="72"/>
    </location>
</feature>
<protein>
    <recommendedName>
        <fullName evidence="3">Nucleoside diphosphate kinase</fullName>
    </recommendedName>
</protein>
<dbReference type="CDD" id="cd04412">
    <property type="entry name" value="NDPk7B"/>
    <property type="match status" value="1"/>
</dbReference>
<dbReference type="GO" id="GO:0005879">
    <property type="term" value="C:axonemal microtubule"/>
    <property type="evidence" value="ECO:0007669"/>
    <property type="project" value="TreeGrafter"/>
</dbReference>
<keyword evidence="5" id="KW-0206">Cytoskeleton</keyword>
<accession>A0A1Y2HAV4</accession>
<keyword evidence="11" id="KW-1185">Reference proteome</keyword>
<dbReference type="SMART" id="SM00562">
    <property type="entry name" value="NDK"/>
    <property type="match status" value="1"/>
</dbReference>
<evidence type="ECO:0000256" key="2">
    <source>
        <dbReference type="ARBA" id="ARBA00004245"/>
    </source>
</evidence>
<evidence type="ECO:0000256" key="7">
    <source>
        <dbReference type="PROSITE-ProRule" id="PRU00706"/>
    </source>
</evidence>
<gene>
    <name evidence="10" type="ORF">BCR44DRAFT_1464103</name>
</gene>
<comment type="caution">
    <text evidence="10">The sequence shown here is derived from an EMBL/GenBank/DDBJ whole genome shotgun (WGS) entry which is preliminary data.</text>
</comment>
<proteinExistence type="inferred from homology"/>
<feature type="domain" description="DM10" evidence="9">
    <location>
        <begin position="76"/>
        <end position="164"/>
    </location>
</feature>
<comment type="caution">
    <text evidence="7">Lacks conserved residue(s) required for the propagation of feature annotation.</text>
</comment>
<evidence type="ECO:0000256" key="3">
    <source>
        <dbReference type="ARBA" id="ARBA00017632"/>
    </source>
</evidence>
<sequence>MQPASRALKITIKSMTSRSNLGSRQLSGGRSSSAASTASEKLAAGMARMSLDSPGNNRDTSLPLQPNLKGSVTTPSEERFAFVCDYADPHAQLIREYILFFYPEDNSVEMFDTKQRRTFLRRTKLASLPLSDLILGTTVSVFSRQLVLRDYADAYTRQRMGTAVHHLHLLVPEPHMNQLGDILASFWAGAAIVHDLRMVTRANRPKNGVPAQIADAGEKSAVAHIVAVGTEHVLRATTSDSMGGAAVPPADLLGELAKVKQKWPLVQRIEESLFNAAFAMERPEGSGVRPEDGKGGANKTLMVIRPHAVLDGTFQCNVGPILRDLQGSGLQLRDIQTFILMRPDAEDFLEIYKGVLPEYNRMVDELTSGPLVAIELGAPSGVNALAQVIRPYSFRAKYGKSKVKNAVHCTDLAEDAELETQFFFRILV</sequence>
<dbReference type="AlphaFoldDB" id="A0A1Y2HAV4"/>
<dbReference type="InterPro" id="IPR037993">
    <property type="entry name" value="NDPk7B"/>
</dbReference>
<dbReference type="SUPFAM" id="SSF54919">
    <property type="entry name" value="Nucleoside diphosphate kinase, NDK"/>
    <property type="match status" value="1"/>
</dbReference>
<name>A0A1Y2HAV4_9FUNG</name>
<dbReference type="OrthoDB" id="2162449at2759"/>
<dbReference type="InterPro" id="IPR006602">
    <property type="entry name" value="DM10_dom"/>
</dbReference>
<dbReference type="Gene3D" id="2.30.29.170">
    <property type="match status" value="1"/>
</dbReference>
<evidence type="ECO:0000313" key="10">
    <source>
        <dbReference type="EMBL" id="ORZ31051.1"/>
    </source>
</evidence>